<dbReference type="Pfam" id="PF05050">
    <property type="entry name" value="Methyltransf_21"/>
    <property type="match status" value="1"/>
</dbReference>
<name>A0A2T7UUG9_9RHOB</name>
<dbReference type="OrthoDB" id="292760at2"/>
<evidence type="ECO:0000313" key="3">
    <source>
        <dbReference type="Proteomes" id="UP000244810"/>
    </source>
</evidence>
<evidence type="ECO:0000259" key="1">
    <source>
        <dbReference type="Pfam" id="PF05050"/>
    </source>
</evidence>
<dbReference type="EMBL" id="QDDR01000002">
    <property type="protein sequence ID" value="PVE48410.1"/>
    <property type="molecule type" value="Genomic_DNA"/>
</dbReference>
<dbReference type="Gene3D" id="3.40.50.150">
    <property type="entry name" value="Vaccinia Virus protein VP39"/>
    <property type="match status" value="1"/>
</dbReference>
<gene>
    <name evidence="2" type="ORF">DDE23_04920</name>
</gene>
<keyword evidence="3" id="KW-1185">Reference proteome</keyword>
<accession>A0A2T7UUG9</accession>
<dbReference type="GO" id="GO:0008171">
    <property type="term" value="F:O-methyltransferase activity"/>
    <property type="evidence" value="ECO:0007669"/>
    <property type="project" value="TreeGrafter"/>
</dbReference>
<organism evidence="2 3">
    <name type="scientific">Pararhodobacter aggregans</name>
    <dbReference type="NCBI Taxonomy" id="404875"/>
    <lineage>
        <taxon>Bacteria</taxon>
        <taxon>Pseudomonadati</taxon>
        <taxon>Pseudomonadota</taxon>
        <taxon>Alphaproteobacteria</taxon>
        <taxon>Rhodobacterales</taxon>
        <taxon>Paracoccaceae</taxon>
        <taxon>Pararhodobacter</taxon>
    </lineage>
</organism>
<dbReference type="AlphaFoldDB" id="A0A2T7UUG9"/>
<feature type="domain" description="Methyltransferase FkbM" evidence="1">
    <location>
        <begin position="35"/>
        <end position="201"/>
    </location>
</feature>
<dbReference type="SUPFAM" id="SSF53335">
    <property type="entry name" value="S-adenosyl-L-methionine-dependent methyltransferases"/>
    <property type="match status" value="1"/>
</dbReference>
<dbReference type="NCBIfam" id="TIGR01444">
    <property type="entry name" value="fkbM_fam"/>
    <property type="match status" value="1"/>
</dbReference>
<comment type="caution">
    <text evidence="2">The sequence shown here is derived from an EMBL/GenBank/DDBJ whole genome shotgun (WGS) entry which is preliminary data.</text>
</comment>
<dbReference type="RefSeq" id="WP_107750703.1">
    <property type="nucleotide sequence ID" value="NZ_QBKF01000002.1"/>
</dbReference>
<sequence>MNPPEPIVSEVEPLPPAARLLLERLPRGRRTRVVDVGANPLYPPPYAALLAAGACDLVGFEPDPEAYAALMADPTPGVTYHPAAIGDGQGRQLRLYAHSGFNSVYDPYLPGPAFHGLGGWETLRGTLDLPTTRLDDLPGLAPVDLLKIDIQGGELDALKGGEATLAQTGVVIIEQRFFPLYQGEPLFAEVDLELRRQGFRLHKFLQPTARPVASSQSHRFRRRQVRDQLIDGDCVYLRDLSRPEAIGAEELAQMCLLAASVFSSHSVVIHLLDRLVERGAAPADLAEAYVDALPAALLDPAKGPARRIRDEETELRT</sequence>
<evidence type="ECO:0000313" key="2">
    <source>
        <dbReference type="EMBL" id="PVE48410.1"/>
    </source>
</evidence>
<dbReference type="InterPro" id="IPR029063">
    <property type="entry name" value="SAM-dependent_MTases_sf"/>
</dbReference>
<protein>
    <recommendedName>
        <fullName evidence="1">Methyltransferase FkbM domain-containing protein</fullName>
    </recommendedName>
</protein>
<dbReference type="Proteomes" id="UP000244810">
    <property type="component" value="Unassembled WGS sequence"/>
</dbReference>
<dbReference type="InterPro" id="IPR006342">
    <property type="entry name" value="FkbM_mtfrase"/>
</dbReference>
<reference evidence="2 3" key="1">
    <citation type="journal article" date="2011" name="Syst. Appl. Microbiol.">
        <title>Defluviimonas denitrificans gen. nov., sp. nov., and Pararhodobacter aggregans gen. nov., sp. nov., non-phototrophic Rhodobacteraceae from the biofilter of a marine aquaculture.</title>
        <authorList>
            <person name="Foesel B.U."/>
            <person name="Drake H.L."/>
            <person name="Schramm A."/>
        </authorList>
    </citation>
    <scope>NUCLEOTIDE SEQUENCE [LARGE SCALE GENOMIC DNA]</scope>
    <source>
        <strain evidence="2 3">D1-19</strain>
    </source>
</reference>
<dbReference type="InterPro" id="IPR053188">
    <property type="entry name" value="FkbM_Methyltransferase"/>
</dbReference>
<dbReference type="PANTHER" id="PTHR36973">
    <property type="entry name" value="SLL1456 PROTEIN-RELATED"/>
    <property type="match status" value="1"/>
</dbReference>
<proteinExistence type="predicted"/>
<dbReference type="PANTHER" id="PTHR36973:SF4">
    <property type="entry name" value="NODULATION PROTEIN"/>
    <property type="match status" value="1"/>
</dbReference>